<evidence type="ECO:0000313" key="2">
    <source>
        <dbReference type="EMBL" id="TGL58168.1"/>
    </source>
</evidence>
<feature type="compositionally biased region" description="Basic residues" evidence="1">
    <location>
        <begin position="11"/>
        <end position="22"/>
    </location>
</feature>
<comment type="caution">
    <text evidence="2">The sequence shown here is derived from an EMBL/GenBank/DDBJ whole genome shotgun (WGS) entry which is preliminary data.</text>
</comment>
<dbReference type="RefSeq" id="WP_135624186.1">
    <property type="nucleotide sequence ID" value="NZ_RQGD01000034.1"/>
</dbReference>
<dbReference type="OrthoDB" id="327732at2"/>
<sequence>MADKDIEKPAPKKKAAAKKKTVSIKETKPVSTKIKIYENEDYLRPAHSTDRDLVKILARNPFQAYVFWKIHPAHFDHVMQEFSAQNPSEIQFKLKVEYVNQNGKSEVAWYDLAPMTKSYFCNFPSPVKQLRAYVYANFQGKLKLFLETGDGDLPPGVESFSLDGSWIHPKWIEQGWVKQSKSGDWKFTESFDPEKDGIYNSEFFFGGFDGSSRPSSGNKRKDI</sequence>
<evidence type="ECO:0000313" key="3">
    <source>
        <dbReference type="Proteomes" id="UP000297693"/>
    </source>
</evidence>
<keyword evidence="3" id="KW-1185">Reference proteome</keyword>
<reference evidence="2" key="1">
    <citation type="journal article" date="2019" name="PLoS Negl. Trop. Dis.">
        <title>Revisiting the worldwide diversity of Leptospira species in the environment.</title>
        <authorList>
            <person name="Vincent A.T."/>
            <person name="Schiettekatte O."/>
            <person name="Bourhy P."/>
            <person name="Veyrier F.J."/>
            <person name="Picardeau M."/>
        </authorList>
    </citation>
    <scope>NUCLEOTIDE SEQUENCE [LARGE SCALE GENOMIC DNA]</scope>
    <source>
        <strain evidence="2">201702476</strain>
    </source>
</reference>
<name>A0A4R9K0G5_9LEPT</name>
<dbReference type="AlphaFoldDB" id="A0A4R9K0G5"/>
<evidence type="ECO:0008006" key="4">
    <source>
        <dbReference type="Google" id="ProtNLM"/>
    </source>
</evidence>
<evidence type="ECO:0000256" key="1">
    <source>
        <dbReference type="SAM" id="MobiDB-lite"/>
    </source>
</evidence>
<organism evidence="2 3">
    <name type="scientific">Leptospira ognonensis</name>
    <dbReference type="NCBI Taxonomy" id="2484945"/>
    <lineage>
        <taxon>Bacteria</taxon>
        <taxon>Pseudomonadati</taxon>
        <taxon>Spirochaetota</taxon>
        <taxon>Spirochaetia</taxon>
        <taxon>Leptospirales</taxon>
        <taxon>Leptospiraceae</taxon>
        <taxon>Leptospira</taxon>
    </lineage>
</organism>
<feature type="region of interest" description="Disordered" evidence="1">
    <location>
        <begin position="1"/>
        <end position="22"/>
    </location>
</feature>
<proteinExistence type="predicted"/>
<feature type="compositionally biased region" description="Basic and acidic residues" evidence="1">
    <location>
        <begin position="1"/>
        <end position="10"/>
    </location>
</feature>
<dbReference type="Proteomes" id="UP000297693">
    <property type="component" value="Unassembled WGS sequence"/>
</dbReference>
<dbReference type="EMBL" id="RQGD01000034">
    <property type="protein sequence ID" value="TGL58168.1"/>
    <property type="molecule type" value="Genomic_DNA"/>
</dbReference>
<protein>
    <recommendedName>
        <fullName evidence="4">DUF4912 domain-containing protein</fullName>
    </recommendedName>
</protein>
<gene>
    <name evidence="2" type="ORF">EHQ58_12370</name>
</gene>
<accession>A0A4R9K0G5</accession>